<name>A0AC60PHL2_IXOPE</name>
<protein>
    <submittedName>
        <fullName evidence="1">Uncharacterized protein</fullName>
    </submittedName>
</protein>
<keyword evidence="2" id="KW-1185">Reference proteome</keyword>
<accession>A0AC60PHL2</accession>
<comment type="caution">
    <text evidence="1">The sequence shown here is derived from an EMBL/GenBank/DDBJ whole genome shotgun (WGS) entry which is preliminary data.</text>
</comment>
<gene>
    <name evidence="1" type="ORF">HPB47_003787</name>
</gene>
<reference evidence="1 2" key="1">
    <citation type="journal article" date="2020" name="Cell">
        <title>Large-Scale Comparative Analyses of Tick Genomes Elucidate Their Genetic Diversity and Vector Capacities.</title>
        <authorList>
            <consortium name="Tick Genome and Microbiome Consortium (TIGMIC)"/>
            <person name="Jia N."/>
            <person name="Wang J."/>
            <person name="Shi W."/>
            <person name="Du L."/>
            <person name="Sun Y."/>
            <person name="Zhan W."/>
            <person name="Jiang J.F."/>
            <person name="Wang Q."/>
            <person name="Zhang B."/>
            <person name="Ji P."/>
            <person name="Bell-Sakyi L."/>
            <person name="Cui X.M."/>
            <person name="Yuan T.T."/>
            <person name="Jiang B.G."/>
            <person name="Yang W.F."/>
            <person name="Lam T.T."/>
            <person name="Chang Q.C."/>
            <person name="Ding S.J."/>
            <person name="Wang X.J."/>
            <person name="Zhu J.G."/>
            <person name="Ruan X.D."/>
            <person name="Zhao L."/>
            <person name="Wei J.T."/>
            <person name="Ye R.Z."/>
            <person name="Que T.C."/>
            <person name="Du C.H."/>
            <person name="Zhou Y.H."/>
            <person name="Cheng J.X."/>
            <person name="Dai P.F."/>
            <person name="Guo W.B."/>
            <person name="Han X.H."/>
            <person name="Huang E.J."/>
            <person name="Li L.F."/>
            <person name="Wei W."/>
            <person name="Gao Y.C."/>
            <person name="Liu J.Z."/>
            <person name="Shao H.Z."/>
            <person name="Wang X."/>
            <person name="Wang C.C."/>
            <person name="Yang T.C."/>
            <person name="Huo Q.B."/>
            <person name="Li W."/>
            <person name="Chen H.Y."/>
            <person name="Chen S.E."/>
            <person name="Zhou L.G."/>
            <person name="Ni X.B."/>
            <person name="Tian J.H."/>
            <person name="Sheng Y."/>
            <person name="Liu T."/>
            <person name="Pan Y.S."/>
            <person name="Xia L.Y."/>
            <person name="Li J."/>
            <person name="Zhao F."/>
            <person name="Cao W.C."/>
        </authorList>
    </citation>
    <scope>NUCLEOTIDE SEQUENCE [LARGE SCALE GENOMIC DNA]</scope>
    <source>
        <strain evidence="1">Iper-2018</strain>
    </source>
</reference>
<dbReference type="Proteomes" id="UP000805193">
    <property type="component" value="Unassembled WGS sequence"/>
</dbReference>
<sequence>MSLDALGFKLRLQSILRECVKWTVCACAMPIAAPPQGQDGCVPVALQPHVVDRYECAFNHRPQRTSPFFRGSRPRLRRSPPRHVRTSSLPQAHAGTALLYFHGLRFAAFRRGSAFEHRREGPSGWLVVHVQVPANFLNTPGEPMTPWQTWKRGFLTYLEAIDAEDFPPKRKRAILFSFLGDEGNRVVDAFNLATQQFERTSRDCDLFRRLSEHDPNASHVVERVQDGRSLQPLSDQHAQNGEASSSLRTQHPPPPSPSRREHLLPHSSAVVCSLIEELARARRANFVSFVAARATRGKIVRHPELRASRVVVRATSPTCAGVVQGATITSNSWPFLRDGEPPSATTTTVDKRSLVRQGLPCKASRSRTTSSQQQSAPSRRPMIFRSGAVFVVAPATQGSFVRPPTVAASPARNKDISTEFARVDPGVYDSTVGGLATLPPCSSPAIGGVERCATLRRHSPGPGEVPCPRSPHFLLQPRLQFLPRPPLPAAPPTVPVEILEPVPKENPSPGTSPDNSWSSSTTGDSSTVLAPPPSPWVKIHQPPDKTVARIKPGCCQSA</sequence>
<evidence type="ECO:0000313" key="1">
    <source>
        <dbReference type="EMBL" id="KAG0419926.1"/>
    </source>
</evidence>
<proteinExistence type="predicted"/>
<evidence type="ECO:0000313" key="2">
    <source>
        <dbReference type="Proteomes" id="UP000805193"/>
    </source>
</evidence>
<organism evidence="1 2">
    <name type="scientific">Ixodes persulcatus</name>
    <name type="common">Taiga tick</name>
    <dbReference type="NCBI Taxonomy" id="34615"/>
    <lineage>
        <taxon>Eukaryota</taxon>
        <taxon>Metazoa</taxon>
        <taxon>Ecdysozoa</taxon>
        <taxon>Arthropoda</taxon>
        <taxon>Chelicerata</taxon>
        <taxon>Arachnida</taxon>
        <taxon>Acari</taxon>
        <taxon>Parasitiformes</taxon>
        <taxon>Ixodida</taxon>
        <taxon>Ixodoidea</taxon>
        <taxon>Ixodidae</taxon>
        <taxon>Ixodinae</taxon>
        <taxon>Ixodes</taxon>
    </lineage>
</organism>
<dbReference type="EMBL" id="JABSTQ010010562">
    <property type="protein sequence ID" value="KAG0419926.1"/>
    <property type="molecule type" value="Genomic_DNA"/>
</dbReference>